<evidence type="ECO:0000313" key="2">
    <source>
        <dbReference type="Proteomes" id="UP001369815"/>
    </source>
</evidence>
<gene>
    <name evidence="1" type="ORF">Daesc_007211</name>
</gene>
<organism evidence="1 2">
    <name type="scientific">Daldinia eschscholtzii</name>
    <dbReference type="NCBI Taxonomy" id="292717"/>
    <lineage>
        <taxon>Eukaryota</taxon>
        <taxon>Fungi</taxon>
        <taxon>Dikarya</taxon>
        <taxon>Ascomycota</taxon>
        <taxon>Pezizomycotina</taxon>
        <taxon>Sordariomycetes</taxon>
        <taxon>Xylariomycetidae</taxon>
        <taxon>Xylariales</taxon>
        <taxon>Hypoxylaceae</taxon>
        <taxon>Daldinia</taxon>
    </lineage>
</organism>
<dbReference type="Proteomes" id="UP001369815">
    <property type="component" value="Unassembled WGS sequence"/>
</dbReference>
<proteinExistence type="predicted"/>
<protein>
    <submittedName>
        <fullName evidence="1">Uncharacterized protein</fullName>
    </submittedName>
</protein>
<comment type="caution">
    <text evidence="1">The sequence shown here is derived from an EMBL/GenBank/DDBJ whole genome shotgun (WGS) entry which is preliminary data.</text>
</comment>
<evidence type="ECO:0000313" key="1">
    <source>
        <dbReference type="EMBL" id="KAK6950686.1"/>
    </source>
</evidence>
<dbReference type="AlphaFoldDB" id="A0AAX6ME30"/>
<dbReference type="EMBL" id="JBANMG010000007">
    <property type="protein sequence ID" value="KAK6950686.1"/>
    <property type="molecule type" value="Genomic_DNA"/>
</dbReference>
<name>A0AAX6ME30_9PEZI</name>
<sequence length="196" mass="20734">MSDSAVGFSFQADVVNTGSLAHLLTGRVLKALSDGGVDFYSVAAAIALGKGFEVRDSLGNSVRTHIMSKRGIQSIWSKALSIGWGQPGIAVAMTQTKAGVNALLIIDAFASGSSSYQAAQCFSTLLSLRGCEADQLPNVDVLKHMIDHFVPFIHDLGFSKVLAHITTAATRIINQTSFGNNKATAKLRTGCENTPY</sequence>
<keyword evidence="2" id="KW-1185">Reference proteome</keyword>
<accession>A0AAX6ME30</accession>
<reference evidence="1 2" key="1">
    <citation type="journal article" date="2024" name="Front Chem Biol">
        <title>Unveiling the potential of Daldinia eschscholtzii MFLUCC 19-0629 through bioactivity and bioinformatics studies for enhanced sustainable agriculture production.</title>
        <authorList>
            <person name="Brooks S."/>
            <person name="Weaver J.A."/>
            <person name="Klomchit A."/>
            <person name="Alharthi S.A."/>
            <person name="Onlamun T."/>
            <person name="Nurani R."/>
            <person name="Vong T.K."/>
            <person name="Alberti F."/>
            <person name="Greco C."/>
        </authorList>
    </citation>
    <scope>NUCLEOTIDE SEQUENCE [LARGE SCALE GENOMIC DNA]</scope>
    <source>
        <strain evidence="1">MFLUCC 19-0629</strain>
    </source>
</reference>